<sequence>MIADNSGAESHTVAKIISLGLAAVERASVLILSLILSTKFSLGLVGCLNSVGGYTIFFSYASPINYVITQIFPINPVKRTVQYAIRLPFVSSYDLKILNLYRL</sequence>
<organism evidence="1 2">
    <name type="scientific">Thelohanellus kitauei</name>
    <name type="common">Myxosporean</name>
    <dbReference type="NCBI Taxonomy" id="669202"/>
    <lineage>
        <taxon>Eukaryota</taxon>
        <taxon>Metazoa</taxon>
        <taxon>Cnidaria</taxon>
        <taxon>Myxozoa</taxon>
        <taxon>Myxosporea</taxon>
        <taxon>Bivalvulida</taxon>
        <taxon>Platysporina</taxon>
        <taxon>Myxobolidae</taxon>
        <taxon>Thelohanellus</taxon>
    </lineage>
</organism>
<reference evidence="1 2" key="1">
    <citation type="journal article" date="2014" name="Genome Biol. Evol.">
        <title>The genome of the myxosporean Thelohanellus kitauei shows adaptations to nutrient acquisition within its fish host.</title>
        <authorList>
            <person name="Yang Y."/>
            <person name="Xiong J."/>
            <person name="Zhou Z."/>
            <person name="Huo F."/>
            <person name="Miao W."/>
            <person name="Ran C."/>
            <person name="Liu Y."/>
            <person name="Zhang J."/>
            <person name="Feng J."/>
            <person name="Wang M."/>
            <person name="Wang M."/>
            <person name="Wang L."/>
            <person name="Yao B."/>
        </authorList>
    </citation>
    <scope>NUCLEOTIDE SEQUENCE [LARGE SCALE GENOMIC DNA]</scope>
    <source>
        <strain evidence="1">Wuqing</strain>
    </source>
</reference>
<dbReference type="Proteomes" id="UP000031668">
    <property type="component" value="Unassembled WGS sequence"/>
</dbReference>
<evidence type="ECO:0000313" key="1">
    <source>
        <dbReference type="EMBL" id="KII61739.1"/>
    </source>
</evidence>
<protein>
    <submittedName>
        <fullName evidence="1">Uncharacterized protein</fullName>
    </submittedName>
</protein>
<gene>
    <name evidence="1" type="ORF">RF11_08839</name>
</gene>
<keyword evidence="2" id="KW-1185">Reference proteome</keyword>
<dbReference type="EMBL" id="JWZT01005265">
    <property type="protein sequence ID" value="KII61739.1"/>
    <property type="molecule type" value="Genomic_DNA"/>
</dbReference>
<comment type="caution">
    <text evidence="1">The sequence shown here is derived from an EMBL/GenBank/DDBJ whole genome shotgun (WGS) entry which is preliminary data.</text>
</comment>
<proteinExistence type="predicted"/>
<evidence type="ECO:0000313" key="2">
    <source>
        <dbReference type="Proteomes" id="UP000031668"/>
    </source>
</evidence>
<dbReference type="AlphaFoldDB" id="A0A0C2MBL8"/>
<accession>A0A0C2MBL8</accession>
<name>A0A0C2MBL8_THEKT</name>